<comment type="caution">
    <text evidence="1">The sequence shown here is derived from an EMBL/GenBank/DDBJ whole genome shotgun (WGS) entry which is preliminary data.</text>
</comment>
<name>A0AAE5H0S9_CLOBE</name>
<evidence type="ECO:0000313" key="1">
    <source>
        <dbReference type="EMBL" id="NSB11881.1"/>
    </source>
</evidence>
<sequence>MVELSLIEQKQINGGTYIVRAYDVFGNLFIGPVYCTNENERDQTIAYCKSRAASRITVQNKFA</sequence>
<dbReference type="EMBL" id="JABTDW010000001">
    <property type="protein sequence ID" value="NSB11881.1"/>
    <property type="molecule type" value="Genomic_DNA"/>
</dbReference>
<gene>
    <name evidence="1" type="ORF">BCD95_000140</name>
</gene>
<dbReference type="Proteomes" id="UP000822184">
    <property type="component" value="Unassembled WGS sequence"/>
</dbReference>
<protein>
    <submittedName>
        <fullName evidence="1">Uncharacterized protein</fullName>
    </submittedName>
</protein>
<evidence type="ECO:0000313" key="2">
    <source>
        <dbReference type="Proteomes" id="UP000822184"/>
    </source>
</evidence>
<accession>A0AAE5H0S9</accession>
<organism evidence="1 2">
    <name type="scientific">Clostridium beijerinckii</name>
    <name type="common">Clostridium MP</name>
    <dbReference type="NCBI Taxonomy" id="1520"/>
    <lineage>
        <taxon>Bacteria</taxon>
        <taxon>Bacillati</taxon>
        <taxon>Bacillota</taxon>
        <taxon>Clostridia</taxon>
        <taxon>Eubacteriales</taxon>
        <taxon>Clostridiaceae</taxon>
        <taxon>Clostridium</taxon>
    </lineage>
</organism>
<proteinExistence type="predicted"/>
<reference evidence="1" key="1">
    <citation type="submission" date="2020-06" db="EMBL/GenBank/DDBJ databases">
        <title>Genomic insights into acetone-butanol-ethanol (ABE) fermentation by sequencing solventogenic clostridia strains.</title>
        <authorList>
            <person name="Brown S."/>
        </authorList>
    </citation>
    <scope>NUCLEOTIDE SEQUENCE</scope>
    <source>
        <strain evidence="1">DJ123</strain>
    </source>
</reference>
<dbReference type="RefSeq" id="WP_077854008.1">
    <property type="nucleotide sequence ID" value="NZ_JABFUE010000002.1"/>
</dbReference>
<dbReference type="AlphaFoldDB" id="A0AAE5H0S9"/>